<evidence type="ECO:0000313" key="5">
    <source>
        <dbReference type="Proteomes" id="UP000791080"/>
    </source>
</evidence>
<dbReference type="Gene3D" id="1.10.260.40">
    <property type="entry name" value="lambda repressor-like DNA-binding domains"/>
    <property type="match status" value="1"/>
</dbReference>
<dbReference type="InterPro" id="IPR011051">
    <property type="entry name" value="RmlC_Cupin_sf"/>
</dbReference>
<dbReference type="SUPFAM" id="SSF56300">
    <property type="entry name" value="Metallo-dependent phosphatases"/>
    <property type="match status" value="1"/>
</dbReference>
<feature type="region of interest" description="Disordered" evidence="2">
    <location>
        <begin position="1"/>
        <end position="20"/>
    </location>
</feature>
<dbReference type="Gene3D" id="2.60.120.10">
    <property type="entry name" value="Jelly Rolls"/>
    <property type="match status" value="1"/>
</dbReference>
<dbReference type="InterPro" id="IPR001387">
    <property type="entry name" value="Cro/C1-type_HTH"/>
</dbReference>
<evidence type="ECO:0000259" key="3">
    <source>
        <dbReference type="PROSITE" id="PS50943"/>
    </source>
</evidence>
<dbReference type="EMBL" id="AUBJ02000001">
    <property type="protein sequence ID" value="MCP2330490.1"/>
    <property type="molecule type" value="Genomic_DNA"/>
</dbReference>
<feature type="domain" description="HTH cro/C1-type" evidence="3">
    <location>
        <begin position="428"/>
        <end position="482"/>
    </location>
</feature>
<organism evidence="4 5">
    <name type="scientific">Actinoalloteichus caeruleus DSM 43889</name>
    <dbReference type="NCBI Taxonomy" id="1120930"/>
    <lineage>
        <taxon>Bacteria</taxon>
        <taxon>Bacillati</taxon>
        <taxon>Actinomycetota</taxon>
        <taxon>Actinomycetes</taxon>
        <taxon>Pseudonocardiales</taxon>
        <taxon>Pseudonocardiaceae</taxon>
        <taxon>Actinoalloteichus</taxon>
        <taxon>Actinoalloteichus cyanogriseus</taxon>
    </lineage>
</organism>
<dbReference type="InterPro" id="IPR052169">
    <property type="entry name" value="CW_Biosynth-Accessory"/>
</dbReference>
<comment type="caution">
    <text evidence="4">The sequence shown here is derived from an EMBL/GenBank/DDBJ whole genome shotgun (WGS) entry which is preliminary data.</text>
</comment>
<feature type="compositionally biased region" description="Polar residues" evidence="2">
    <location>
        <begin position="352"/>
        <end position="366"/>
    </location>
</feature>
<reference evidence="4 5" key="2">
    <citation type="submission" date="2022-06" db="EMBL/GenBank/DDBJ databases">
        <title>Genomic Encyclopedia of Type Strains, Phase I: the one thousand microbial genomes (KMG-I) project.</title>
        <authorList>
            <person name="Kyrpides N."/>
        </authorList>
    </citation>
    <scope>NUCLEOTIDE SEQUENCE [LARGE SCALE GENOMIC DNA]</scope>
    <source>
        <strain evidence="4 5">DSM 43889</strain>
    </source>
</reference>
<dbReference type="InterPro" id="IPR029052">
    <property type="entry name" value="Metallo-depent_PP-like"/>
</dbReference>
<feature type="compositionally biased region" description="Low complexity" evidence="2">
    <location>
        <begin position="324"/>
        <end position="343"/>
    </location>
</feature>
<evidence type="ECO:0000256" key="2">
    <source>
        <dbReference type="SAM" id="MobiDB-lite"/>
    </source>
</evidence>
<dbReference type="InterPro" id="IPR013096">
    <property type="entry name" value="Cupin_2"/>
</dbReference>
<dbReference type="Pfam" id="PF01381">
    <property type="entry name" value="HTH_3"/>
    <property type="match status" value="1"/>
</dbReference>
<dbReference type="CDD" id="cd00093">
    <property type="entry name" value="HTH_XRE"/>
    <property type="match status" value="1"/>
</dbReference>
<dbReference type="PROSITE" id="PS50943">
    <property type="entry name" value="HTH_CROC1"/>
    <property type="match status" value="1"/>
</dbReference>
<dbReference type="Proteomes" id="UP000791080">
    <property type="component" value="Unassembled WGS sequence"/>
</dbReference>
<dbReference type="Pfam" id="PF07883">
    <property type="entry name" value="Cupin_2"/>
    <property type="match status" value="1"/>
</dbReference>
<dbReference type="Pfam" id="PF09587">
    <property type="entry name" value="PGA_cap"/>
    <property type="match status" value="1"/>
</dbReference>
<evidence type="ECO:0000256" key="1">
    <source>
        <dbReference type="ARBA" id="ARBA00005662"/>
    </source>
</evidence>
<feature type="region of interest" description="Disordered" evidence="2">
    <location>
        <begin position="233"/>
        <end position="417"/>
    </location>
</feature>
<dbReference type="PANTHER" id="PTHR33393">
    <property type="entry name" value="POLYGLUTAMINE SYNTHESIS ACCESSORY PROTEIN RV0574C-RELATED"/>
    <property type="match status" value="1"/>
</dbReference>
<dbReference type="InterPro" id="IPR019079">
    <property type="entry name" value="Capsule_synth_CapA"/>
</dbReference>
<dbReference type="SUPFAM" id="SSF47413">
    <property type="entry name" value="lambda repressor-like DNA-binding domains"/>
    <property type="match status" value="1"/>
</dbReference>
<comment type="similarity">
    <text evidence="1">Belongs to the CapA family.</text>
</comment>
<feature type="compositionally biased region" description="Pro residues" evidence="2">
    <location>
        <begin position="235"/>
        <end position="244"/>
    </location>
</feature>
<dbReference type="SUPFAM" id="SSF51182">
    <property type="entry name" value="RmlC-like cupins"/>
    <property type="match status" value="1"/>
</dbReference>
<name>A0ABT1JDC1_ACTCY</name>
<evidence type="ECO:0000313" key="4">
    <source>
        <dbReference type="EMBL" id="MCP2330490.1"/>
    </source>
</evidence>
<gene>
    <name evidence="4" type="ORF">G443_000760</name>
</gene>
<dbReference type="SMART" id="SM00854">
    <property type="entry name" value="PGA_cap"/>
    <property type="match status" value="1"/>
</dbReference>
<dbReference type="InterPro" id="IPR010982">
    <property type="entry name" value="Lambda_DNA-bd_dom_sf"/>
</dbReference>
<dbReference type="CDD" id="cd02209">
    <property type="entry name" value="cupin_XRE_C"/>
    <property type="match status" value="1"/>
</dbReference>
<accession>A0ABT1JDC1</accession>
<protein>
    <submittedName>
        <fullName evidence="4">Helix-turn-helix protein</fullName>
    </submittedName>
</protein>
<keyword evidence="5" id="KW-1185">Reference proteome</keyword>
<reference evidence="4 5" key="1">
    <citation type="submission" date="2013-07" db="EMBL/GenBank/DDBJ databases">
        <authorList>
            <consortium name="DOE Joint Genome Institute"/>
            <person name="Reeve W."/>
            <person name="Huntemann M."/>
            <person name="Han J."/>
            <person name="Chen A."/>
            <person name="Kyrpides N."/>
            <person name="Mavromatis K."/>
            <person name="Markowitz V."/>
            <person name="Palaniappan K."/>
            <person name="Ivanova N."/>
            <person name="Schaumberg A."/>
            <person name="Pati A."/>
            <person name="Liolios K."/>
            <person name="Nordberg H.P."/>
            <person name="Cantor M.N."/>
            <person name="Hua S.X."/>
            <person name="Woyke T."/>
        </authorList>
    </citation>
    <scope>NUCLEOTIDE SEQUENCE [LARGE SCALE GENOMIC DNA]</scope>
    <source>
        <strain evidence="4 5">DSM 43889</strain>
    </source>
</reference>
<dbReference type="InterPro" id="IPR014710">
    <property type="entry name" value="RmlC-like_jellyroll"/>
</dbReference>
<dbReference type="PANTHER" id="PTHR33393:SF11">
    <property type="entry name" value="POLYGLUTAMINE SYNTHESIS ACCESSORY PROTEIN RV0574C-RELATED"/>
    <property type="match status" value="1"/>
</dbReference>
<proteinExistence type="inferred from homology"/>
<dbReference type="SMART" id="SM00530">
    <property type="entry name" value="HTH_XRE"/>
    <property type="match status" value="1"/>
</dbReference>
<sequence length="607" mass="63562">MTPAHHPHPGHDRDSAARRAPPVTLFLAGDVMTGRGVDQLLPGAGAPEIREDWLRDARDYLRLAEAAHGPLPAPAPHDWPWGDLLALLTELRPAARLINLETSVTRADTFDPAKALHYRMSPDNLPVLTALAPDVCTLANNHVLDLGHPGLLDTLRALTDAGLPTVGAGTDADHAARPHPIPLPGGNSLAVLGCATPDSGVPATWAANPARPGVHLIPDLSPTAAHTLAARLAPPAAPARPPPSRCTGAATGGTPCPRRRWTSPTTSSTGEWTSSTATPPTTRAPGRSTEGTSSSTAAVTSSTTTKASPGTTPTAPTCAPPTYPTSTPTADACSASASPCSDPNDCGCASPPTRTATTCDAPSTTPAPRAGNGWSTTAGSSPAPPDNGNPRCRPCHNRVMSGPGDPDSDPTSPPDELETVLAEVGPRLRRVRQQRGATLSSLSAATGISVSTLSRLESGRRRPSLELLLPIARAHQVPIDELVGSPPVGDPRIRTRPRQIRGMTVIPLTRQPGGLQAYKFVIPETQTEPDPKTHEGYEWCYVLSGRLRLVLAEHDVVLRAGEAAEFDTRLPHWFGSTGSGPVELLSLFGRQGERVHVRARPRAADPD</sequence>
<feature type="compositionally biased region" description="Low complexity" evidence="2">
    <location>
        <begin position="262"/>
        <end position="317"/>
    </location>
</feature>